<name>A0A146K6S6_9EUKA</name>
<feature type="non-terminal residue" evidence="1">
    <location>
        <position position="1"/>
    </location>
</feature>
<gene>
    <name evidence="1" type="ORF">TPC1_15470</name>
</gene>
<reference evidence="1" key="1">
    <citation type="submission" date="2015-07" db="EMBL/GenBank/DDBJ databases">
        <title>Adaptation to a free-living lifestyle via gene acquisitions in the diplomonad Trepomonas sp. PC1.</title>
        <authorList>
            <person name="Xu F."/>
            <person name="Jerlstrom-Hultqvist J."/>
            <person name="Kolisko M."/>
            <person name="Simpson A.G.B."/>
            <person name="Roger A.J."/>
            <person name="Svard S.G."/>
            <person name="Andersson J.O."/>
        </authorList>
    </citation>
    <scope>NUCLEOTIDE SEQUENCE</scope>
    <source>
        <strain evidence="1">PC1</strain>
    </source>
</reference>
<dbReference type="GO" id="GO:0008374">
    <property type="term" value="F:O-acyltransferase activity"/>
    <property type="evidence" value="ECO:0007669"/>
    <property type="project" value="InterPro"/>
</dbReference>
<dbReference type="AlphaFoldDB" id="A0A146K6S6"/>
<sequence length="596" mass="68574">EFYHFDTNDFNADIHLIYPRISNLQPIILIPGIAGSKLEAINKQTGEVDTVWLKPTSDMVQNACNYTFGQFNEKKGKFESFVHKYAKVQEIDGIYGCDHLIESKFLDKMKINPKITNYFGQYAEHLIDDYGYEPGVNLFAFTYDWRQPVSHKSIQDELHQIIMQACAYTQQKCILVGHSLGGVLVDTYMRLHPTFQLFVKKFVAICVPFDGGGGWMLQNPIIGYNLNEKSLPHCLGRAVQQPFLTASHNCRQGSVNQIFILKQRNFEEVKLIPRSSSQFNDAYSAVSLSRKPYQKQVPSCLWCVGQLILAQKLIRKELLVQTFSILNQNCLPNSVLFGQNAVISSQKLRIEKIVERELHTTSSYEQKVLVQETGATWSSYTWWMPVEGLEAQRGYQYDQNKFFSIKGNKLVFTAEMIELLNEQSNVKQSDQFQFYQAKQYYKEAQNRHGPWNDVIQHLQTEQQSVHKIYRGINEIGTLDDVLFHYSQAPYKEAIRVRNNPIDFQKDFEFYSIVGVGTNTPLHVVFNKPIKNYLELKDQQPFYVMADGDGTVLATSALADGYPEEIIKIRKVIKIQHLEAIGTCNIWQDLDQMIVGE</sequence>
<dbReference type="PANTHER" id="PTHR11440">
    <property type="entry name" value="LECITHIN-CHOLESTEROL ACYLTRANSFERASE-RELATED"/>
    <property type="match status" value="1"/>
</dbReference>
<accession>A0A146K6S6</accession>
<evidence type="ECO:0008006" key="2">
    <source>
        <dbReference type="Google" id="ProtNLM"/>
    </source>
</evidence>
<organism evidence="1">
    <name type="scientific">Trepomonas sp. PC1</name>
    <dbReference type="NCBI Taxonomy" id="1076344"/>
    <lineage>
        <taxon>Eukaryota</taxon>
        <taxon>Metamonada</taxon>
        <taxon>Diplomonadida</taxon>
        <taxon>Hexamitidae</taxon>
        <taxon>Hexamitinae</taxon>
        <taxon>Trepomonas</taxon>
    </lineage>
</organism>
<dbReference type="SUPFAM" id="SSF53474">
    <property type="entry name" value="alpha/beta-Hydrolases"/>
    <property type="match status" value="1"/>
</dbReference>
<proteinExistence type="predicted"/>
<evidence type="ECO:0000313" key="1">
    <source>
        <dbReference type="EMBL" id="JAP92550.1"/>
    </source>
</evidence>
<feature type="non-terminal residue" evidence="1">
    <location>
        <position position="596"/>
    </location>
</feature>
<dbReference type="Gene3D" id="3.40.50.1820">
    <property type="entry name" value="alpha/beta hydrolase"/>
    <property type="match status" value="1"/>
</dbReference>
<dbReference type="GO" id="GO:0006629">
    <property type="term" value="P:lipid metabolic process"/>
    <property type="evidence" value="ECO:0007669"/>
    <property type="project" value="InterPro"/>
</dbReference>
<dbReference type="InterPro" id="IPR003386">
    <property type="entry name" value="LACT/PDAT_acylTrfase"/>
</dbReference>
<protein>
    <recommendedName>
        <fullName evidence="2">Lecithin:cholesterol acyltransferase family protein</fullName>
    </recommendedName>
</protein>
<dbReference type="Pfam" id="PF02450">
    <property type="entry name" value="LCAT"/>
    <property type="match status" value="1"/>
</dbReference>
<dbReference type="InterPro" id="IPR029058">
    <property type="entry name" value="AB_hydrolase_fold"/>
</dbReference>
<dbReference type="EMBL" id="GDID01004056">
    <property type="protein sequence ID" value="JAP92550.1"/>
    <property type="molecule type" value="Transcribed_RNA"/>
</dbReference>